<dbReference type="PANTHER" id="PTHR38766">
    <property type="entry name" value="FLAGELLAR PROTEIN FLIO"/>
    <property type="match status" value="1"/>
</dbReference>
<name>A0A7X0NK45_9GAMM</name>
<dbReference type="GO" id="GO:0005886">
    <property type="term" value="C:plasma membrane"/>
    <property type="evidence" value="ECO:0007669"/>
    <property type="project" value="UniProtKB-SubCell"/>
</dbReference>
<evidence type="ECO:0000313" key="9">
    <source>
        <dbReference type="Proteomes" id="UP000537141"/>
    </source>
</evidence>
<dbReference type="GO" id="GO:0044781">
    <property type="term" value="P:bacterial-type flagellum organization"/>
    <property type="evidence" value="ECO:0007669"/>
    <property type="project" value="UniProtKB-UniRule"/>
</dbReference>
<dbReference type="Pfam" id="PF04347">
    <property type="entry name" value="FliO"/>
    <property type="match status" value="1"/>
</dbReference>
<dbReference type="InterPro" id="IPR022781">
    <property type="entry name" value="Flagellar_biosynth_FliO"/>
</dbReference>
<dbReference type="RefSeq" id="WP_184426378.1">
    <property type="nucleotide sequence ID" value="NZ_AP027362.1"/>
</dbReference>
<evidence type="ECO:0000256" key="5">
    <source>
        <dbReference type="ARBA" id="ARBA00023143"/>
    </source>
</evidence>
<sequence>MSALAQEEAVQVGKHANTNLDAGSMIVSLLMVLALIIISAFILKKFKLSTETVSGMKVITSLSLGPKERLVVVEIQQQQVLLGVTAQQITLLKTLDEPMIVEKSASTSMKNSMNSTLLKYLTKQSENNDKK</sequence>
<dbReference type="Proteomes" id="UP000537141">
    <property type="component" value="Unassembled WGS sequence"/>
</dbReference>
<organism evidence="8 9">
    <name type="scientific">Thalassotalea piscium</name>
    <dbReference type="NCBI Taxonomy" id="1230533"/>
    <lineage>
        <taxon>Bacteria</taxon>
        <taxon>Pseudomonadati</taxon>
        <taxon>Pseudomonadota</taxon>
        <taxon>Gammaproteobacteria</taxon>
        <taxon>Alteromonadales</taxon>
        <taxon>Colwelliaceae</taxon>
        <taxon>Thalassotalea</taxon>
    </lineage>
</organism>
<keyword evidence="8" id="KW-0282">Flagellum</keyword>
<evidence type="ECO:0000256" key="3">
    <source>
        <dbReference type="ARBA" id="ARBA00022989"/>
    </source>
</evidence>
<accession>A0A7X0NK45</accession>
<comment type="subcellular location">
    <subcellularLocation>
        <location evidence="7">Cell membrane</location>
    </subcellularLocation>
    <subcellularLocation>
        <location evidence="7">Bacterial flagellum basal body</location>
    </subcellularLocation>
</comment>
<keyword evidence="8" id="KW-0966">Cell projection</keyword>
<keyword evidence="9" id="KW-1185">Reference proteome</keyword>
<keyword evidence="4 7" id="KW-0472">Membrane</keyword>
<protein>
    <recommendedName>
        <fullName evidence="7">Flagellar protein</fullName>
    </recommendedName>
</protein>
<reference evidence="8 9" key="1">
    <citation type="submission" date="2020-08" db="EMBL/GenBank/DDBJ databases">
        <title>Genomic Encyclopedia of Type Strains, Phase IV (KMG-IV): sequencing the most valuable type-strain genomes for metagenomic binning, comparative biology and taxonomic classification.</title>
        <authorList>
            <person name="Goeker M."/>
        </authorList>
    </citation>
    <scope>NUCLEOTIDE SEQUENCE [LARGE SCALE GENOMIC DNA]</scope>
    <source>
        <strain evidence="8 9">DSM 26287</strain>
    </source>
</reference>
<evidence type="ECO:0000256" key="7">
    <source>
        <dbReference type="RuleBase" id="RU362064"/>
    </source>
</evidence>
<evidence type="ECO:0000313" key="8">
    <source>
        <dbReference type="EMBL" id="MBB6544868.1"/>
    </source>
</evidence>
<keyword evidence="1 7" id="KW-1003">Cell membrane</keyword>
<keyword evidence="3 7" id="KW-1133">Transmembrane helix</keyword>
<dbReference type="InterPro" id="IPR052205">
    <property type="entry name" value="FliO/MopB"/>
</dbReference>
<evidence type="ECO:0000256" key="1">
    <source>
        <dbReference type="ARBA" id="ARBA00022475"/>
    </source>
</evidence>
<gene>
    <name evidence="8" type="ORF">HNQ55_003402</name>
</gene>
<feature type="transmembrane region" description="Helical" evidence="7">
    <location>
        <begin position="22"/>
        <end position="43"/>
    </location>
</feature>
<evidence type="ECO:0000256" key="4">
    <source>
        <dbReference type="ARBA" id="ARBA00023136"/>
    </source>
</evidence>
<dbReference type="EMBL" id="JACHHU010000038">
    <property type="protein sequence ID" value="MBB6544868.1"/>
    <property type="molecule type" value="Genomic_DNA"/>
</dbReference>
<keyword evidence="5 7" id="KW-0975">Bacterial flagellum</keyword>
<keyword evidence="8" id="KW-0969">Cilium</keyword>
<dbReference type="AlphaFoldDB" id="A0A7X0NK45"/>
<dbReference type="PANTHER" id="PTHR38766:SF1">
    <property type="entry name" value="FLAGELLAR PROTEIN FLIO"/>
    <property type="match status" value="1"/>
</dbReference>
<dbReference type="GO" id="GO:0009425">
    <property type="term" value="C:bacterial-type flagellum basal body"/>
    <property type="evidence" value="ECO:0007669"/>
    <property type="project" value="UniProtKB-SubCell"/>
</dbReference>
<comment type="caution">
    <text evidence="8">The sequence shown here is derived from an EMBL/GenBank/DDBJ whole genome shotgun (WGS) entry which is preliminary data.</text>
</comment>
<proteinExistence type="inferred from homology"/>
<evidence type="ECO:0000256" key="6">
    <source>
        <dbReference type="ARBA" id="ARBA00037937"/>
    </source>
</evidence>
<keyword evidence="2 7" id="KW-0812">Transmembrane</keyword>
<comment type="similarity">
    <text evidence="6 7">Belongs to the FliO/MopB family.</text>
</comment>
<dbReference type="NCBIfam" id="TIGR03500">
    <property type="entry name" value="FliO_TIGR"/>
    <property type="match status" value="1"/>
</dbReference>
<evidence type="ECO:0000256" key="2">
    <source>
        <dbReference type="ARBA" id="ARBA00022692"/>
    </source>
</evidence>